<dbReference type="PANTHER" id="PTHR30411:SF1">
    <property type="entry name" value="CYTOPLASMIC PROTEIN"/>
    <property type="match status" value="1"/>
</dbReference>
<dbReference type="InterPro" id="IPR007214">
    <property type="entry name" value="YbaK/aa-tRNA-synth-assoc-dom"/>
</dbReference>
<comment type="caution">
    <text evidence="2">The sequence shown here is derived from an EMBL/GenBank/DDBJ whole genome shotgun (WGS) entry which is preliminary data.</text>
</comment>
<dbReference type="Gene3D" id="3.90.960.10">
    <property type="entry name" value="YbaK/aminoacyl-tRNA synthetase-associated domain"/>
    <property type="match status" value="1"/>
</dbReference>
<dbReference type="PANTHER" id="PTHR30411">
    <property type="entry name" value="CYTOPLASMIC PROTEIN"/>
    <property type="match status" value="1"/>
</dbReference>
<gene>
    <name evidence="2" type="ORF">MOZ60_06945</name>
</gene>
<evidence type="ECO:0000259" key="1">
    <source>
        <dbReference type="Pfam" id="PF04073"/>
    </source>
</evidence>
<accession>A0AB35U4F9</accession>
<sequence>MSAESVRTFFEEKGIADRIQTLHESTATVALAAAALHIEEAQIAKTMAFMVEDQPVLVVCEGTARIDNHKFKETFHTKAKMMSAEQLMEYVGHEPGGVCPFGLKPGVDVYLDESLKHWDKVWPAAGAHNNAICVSLEELEQYSGAKGWVDVTKAAA</sequence>
<protein>
    <submittedName>
        <fullName evidence="2">YbaK/EbsC family protein</fullName>
    </submittedName>
</protein>
<proteinExistence type="predicted"/>
<evidence type="ECO:0000313" key="2">
    <source>
        <dbReference type="EMBL" id="MDX8419829.1"/>
    </source>
</evidence>
<dbReference type="CDD" id="cd04333">
    <property type="entry name" value="ProX_deacylase"/>
    <property type="match status" value="1"/>
</dbReference>
<keyword evidence="3" id="KW-1185">Reference proteome</keyword>
<dbReference type="EMBL" id="JALBUR010000015">
    <property type="protein sequence ID" value="MDX8419829.1"/>
    <property type="molecule type" value="Genomic_DNA"/>
</dbReference>
<dbReference type="RefSeq" id="WP_277009413.1">
    <property type="nucleotide sequence ID" value="NZ_JALBUR010000015.1"/>
</dbReference>
<evidence type="ECO:0000313" key="3">
    <source>
        <dbReference type="Proteomes" id="UP001286174"/>
    </source>
</evidence>
<reference evidence="2 3" key="1">
    <citation type="submission" date="2022-03" db="EMBL/GenBank/DDBJ databases">
        <title>Novel taxa within the pig intestine.</title>
        <authorList>
            <person name="Wylensek D."/>
            <person name="Bishof K."/>
            <person name="Afrizal A."/>
            <person name="Clavel T."/>
        </authorList>
    </citation>
    <scope>NUCLEOTIDE SEQUENCE [LARGE SCALE GENOMIC DNA]</scope>
    <source>
        <strain evidence="2 3">CLA-KB-P133</strain>
    </source>
</reference>
<dbReference type="Pfam" id="PF04073">
    <property type="entry name" value="tRNA_edit"/>
    <property type="match status" value="1"/>
</dbReference>
<dbReference type="Proteomes" id="UP001286174">
    <property type="component" value="Unassembled WGS sequence"/>
</dbReference>
<dbReference type="AlphaFoldDB" id="A0AB35U4F9"/>
<dbReference type="InterPro" id="IPR036754">
    <property type="entry name" value="YbaK/aa-tRNA-synt-asso_dom_sf"/>
</dbReference>
<dbReference type="GO" id="GO:0002161">
    <property type="term" value="F:aminoacyl-tRNA deacylase activity"/>
    <property type="evidence" value="ECO:0007669"/>
    <property type="project" value="InterPro"/>
</dbReference>
<feature type="domain" description="YbaK/aminoacyl-tRNA synthetase-associated" evidence="1">
    <location>
        <begin position="23"/>
        <end position="141"/>
    </location>
</feature>
<organism evidence="2 3">
    <name type="scientific">Grylomicrobium aquisgranensis</name>
    <dbReference type="NCBI Taxonomy" id="2926318"/>
    <lineage>
        <taxon>Bacteria</taxon>
        <taxon>Bacillati</taxon>
        <taxon>Bacillota</taxon>
        <taxon>Erysipelotrichia</taxon>
        <taxon>Erysipelotrichales</taxon>
        <taxon>Erysipelotrichaceae</taxon>
        <taxon>Grylomicrobium</taxon>
    </lineage>
</organism>
<name>A0AB35U4F9_9FIRM</name>
<dbReference type="SUPFAM" id="SSF55826">
    <property type="entry name" value="YbaK/ProRS associated domain"/>
    <property type="match status" value="1"/>
</dbReference>